<organism evidence="1 2">
    <name type="scientific">Panagrolaimus sp. ES5</name>
    <dbReference type="NCBI Taxonomy" id="591445"/>
    <lineage>
        <taxon>Eukaryota</taxon>
        <taxon>Metazoa</taxon>
        <taxon>Ecdysozoa</taxon>
        <taxon>Nematoda</taxon>
        <taxon>Chromadorea</taxon>
        <taxon>Rhabditida</taxon>
        <taxon>Tylenchina</taxon>
        <taxon>Panagrolaimomorpha</taxon>
        <taxon>Panagrolaimoidea</taxon>
        <taxon>Panagrolaimidae</taxon>
        <taxon>Panagrolaimus</taxon>
    </lineage>
</organism>
<evidence type="ECO:0000313" key="1">
    <source>
        <dbReference type="Proteomes" id="UP000887579"/>
    </source>
</evidence>
<accession>A0AC34F2Y0</accession>
<protein>
    <submittedName>
        <fullName evidence="2">V-type proton ATPase subunit S1/VOA1 transmembrane domain-containing protein</fullName>
    </submittedName>
</protein>
<name>A0AC34F2Y0_9BILA</name>
<sequence length="353" mass="38792">MHIFYSLLIFALLGVFSVAEEHSNDLEVERVKRVAVEDVDFASNDEPAPARTRQKTPSRARANNNADVNDVKPVPNPDGVVPVVLPPYHDSNLAPFDLKKRSCMLYLEGITILVLDVKSIGSAQKAYTLPLKAANDSYGWDDSYAVCPAGPKDGGNFTTGTPFSFIIDYRISKPRQLVLENSVVMTVSKGFKLTLNFVSNSGFNLTSAFLDGLSVEKGQSGFITKDLTRTGNASNVYGTNIRAYFGYNYACSATPALLFPVKEDPDFLVGIILNNFQVQGFGVDKDGEGTIPYFSSRTADCIPTFNQGTWMGIIVTLILVSVLAFAFLMLNSVQTMDRFDDPKQKQIVINFKE</sequence>
<evidence type="ECO:0000313" key="2">
    <source>
        <dbReference type="WBParaSite" id="ES5_v2.g11290.t1"/>
    </source>
</evidence>
<reference evidence="2" key="1">
    <citation type="submission" date="2022-11" db="UniProtKB">
        <authorList>
            <consortium name="WormBaseParasite"/>
        </authorList>
    </citation>
    <scope>IDENTIFICATION</scope>
</reference>
<dbReference type="WBParaSite" id="ES5_v2.g11290.t1">
    <property type="protein sequence ID" value="ES5_v2.g11290.t1"/>
    <property type="gene ID" value="ES5_v2.g11290"/>
</dbReference>
<proteinExistence type="predicted"/>
<dbReference type="Proteomes" id="UP000887579">
    <property type="component" value="Unplaced"/>
</dbReference>